<reference evidence="1 2" key="1">
    <citation type="journal article" date="2015" name="Genome Announc.">
        <title>Draft Genome Sequence of Burkholderia sp. Strain PML1(12), an Ectomycorrhizosphere-Inhabiting Bacterium with Effective Mineral-Weathering Ability.</title>
        <authorList>
            <person name="Uroz S."/>
            <person name="Oger P."/>
        </authorList>
    </citation>
    <scope>NUCLEOTIDE SEQUENCE [LARGE SCALE GENOMIC DNA]</scope>
    <source>
        <strain evidence="2">PML1(12)</strain>
    </source>
</reference>
<dbReference type="RefSeq" id="WP_047846639.1">
    <property type="nucleotide sequence ID" value="NZ_AEJF01000075.1"/>
</dbReference>
<dbReference type="AlphaFoldDB" id="A0A0J1D0L2"/>
<protein>
    <recommendedName>
        <fullName evidence="3">Transcriptional regulator</fullName>
    </recommendedName>
</protein>
<evidence type="ECO:0008006" key="3">
    <source>
        <dbReference type="Google" id="ProtNLM"/>
    </source>
</evidence>
<evidence type="ECO:0000313" key="2">
    <source>
        <dbReference type="Proteomes" id="UP000035963"/>
    </source>
</evidence>
<dbReference type="PATRIC" id="fig|908627.4.peg.2426"/>
<proteinExistence type="predicted"/>
<evidence type="ECO:0000313" key="1">
    <source>
        <dbReference type="EMBL" id="KLU26292.1"/>
    </source>
</evidence>
<dbReference type="OrthoDB" id="9025276at2"/>
<comment type="caution">
    <text evidence="1">The sequence shown here is derived from an EMBL/GenBank/DDBJ whole genome shotgun (WGS) entry which is preliminary data.</text>
</comment>
<organism evidence="1 2">
    <name type="scientific">Caballeronia mineralivorans PML1(12)</name>
    <dbReference type="NCBI Taxonomy" id="908627"/>
    <lineage>
        <taxon>Bacteria</taxon>
        <taxon>Pseudomonadati</taxon>
        <taxon>Pseudomonadota</taxon>
        <taxon>Betaproteobacteria</taxon>
        <taxon>Burkholderiales</taxon>
        <taxon>Burkholderiaceae</taxon>
        <taxon>Caballeronia</taxon>
    </lineage>
</organism>
<gene>
    <name evidence="1" type="ORF">EOS_10950</name>
</gene>
<accession>A0A0J1D0L2</accession>
<dbReference type="Proteomes" id="UP000035963">
    <property type="component" value="Unassembled WGS sequence"/>
</dbReference>
<dbReference type="EMBL" id="AEJF01000075">
    <property type="protein sequence ID" value="KLU26292.1"/>
    <property type="molecule type" value="Genomic_DNA"/>
</dbReference>
<keyword evidence="2" id="KW-1185">Reference proteome</keyword>
<name>A0A0J1D0L2_9BURK</name>
<sequence>MHNSNIYQYNGYKVIPSAHRLPDGSFASNLLLERNSGSEKGNRYQFHVLDYFKNEAQALGHSRKWARHWVDTRG</sequence>